<sequence>MSPADRKFSVVPFAVAAALTGMLLAAAAAAEAGTVEPDKIFHPSVRLCVHQVGEIAWGTDLFVHCVKSEIDQRIAGGAQNGRFKRGTDRARVCLDEVAAVGVAASSESYLADGLERCLLDATTG</sequence>
<protein>
    <submittedName>
        <fullName evidence="2">Uncharacterized protein</fullName>
    </submittedName>
</protein>
<evidence type="ECO:0000313" key="3">
    <source>
        <dbReference type="Proteomes" id="UP000501705"/>
    </source>
</evidence>
<dbReference type="EMBL" id="CP046171">
    <property type="protein sequence ID" value="QIS04833.1"/>
    <property type="molecule type" value="Genomic_DNA"/>
</dbReference>
<dbReference type="RefSeq" id="WP_167463934.1">
    <property type="nucleotide sequence ID" value="NZ_CP046171.1"/>
</dbReference>
<keyword evidence="1" id="KW-0732">Signal</keyword>
<gene>
    <name evidence="2" type="ORF">F5X71_23090</name>
</gene>
<name>A0A6G9XVH7_NOCBR</name>
<organism evidence="2 3">
    <name type="scientific">Nocardia brasiliensis</name>
    <dbReference type="NCBI Taxonomy" id="37326"/>
    <lineage>
        <taxon>Bacteria</taxon>
        <taxon>Bacillati</taxon>
        <taxon>Actinomycetota</taxon>
        <taxon>Actinomycetes</taxon>
        <taxon>Mycobacteriales</taxon>
        <taxon>Nocardiaceae</taxon>
        <taxon>Nocardia</taxon>
    </lineage>
</organism>
<dbReference type="AlphaFoldDB" id="A0A6G9XVH7"/>
<evidence type="ECO:0000256" key="1">
    <source>
        <dbReference type="SAM" id="SignalP"/>
    </source>
</evidence>
<dbReference type="Proteomes" id="UP000501705">
    <property type="component" value="Chromosome"/>
</dbReference>
<proteinExistence type="predicted"/>
<feature type="signal peptide" evidence="1">
    <location>
        <begin position="1"/>
        <end position="32"/>
    </location>
</feature>
<reference evidence="2 3" key="1">
    <citation type="journal article" date="2019" name="ACS Chem. Biol.">
        <title>Identification and Mobilization of a Cryptic Antibiotic Biosynthesis Gene Locus from a Human-Pathogenic Nocardia Isolate.</title>
        <authorList>
            <person name="Herisse M."/>
            <person name="Ishida K."/>
            <person name="Porter J.L."/>
            <person name="Howden B."/>
            <person name="Hertweck C."/>
            <person name="Stinear T.P."/>
            <person name="Pidot S.J."/>
        </authorList>
    </citation>
    <scope>NUCLEOTIDE SEQUENCE [LARGE SCALE GENOMIC DNA]</scope>
    <source>
        <strain evidence="2 3">AUSMDU00024985</strain>
    </source>
</reference>
<accession>A0A6G9XVH7</accession>
<evidence type="ECO:0000313" key="2">
    <source>
        <dbReference type="EMBL" id="QIS04833.1"/>
    </source>
</evidence>
<feature type="chain" id="PRO_5038677948" evidence="1">
    <location>
        <begin position="33"/>
        <end position="124"/>
    </location>
</feature>